<feature type="transmembrane region" description="Helical" evidence="1">
    <location>
        <begin position="206"/>
        <end position="228"/>
    </location>
</feature>
<feature type="transmembrane region" description="Helical" evidence="1">
    <location>
        <begin position="95"/>
        <end position="116"/>
    </location>
</feature>
<protein>
    <recommendedName>
        <fullName evidence="4">Wzy</fullName>
    </recommendedName>
</protein>
<dbReference type="Proteomes" id="UP000064939">
    <property type="component" value="Chromosome"/>
</dbReference>
<dbReference type="STRING" id="1324350.AOY20_03735"/>
<gene>
    <name evidence="2" type="ORF">AOY20_03735</name>
</gene>
<dbReference type="OrthoDB" id="9974884at2"/>
<feature type="transmembrane region" description="Helical" evidence="1">
    <location>
        <begin position="128"/>
        <end position="147"/>
    </location>
</feature>
<sequence length="349" mass="41941">MNIDKNKFLIFLMFILYVAWSFIFFESSTVYENIVTAYDEIRYLNATDLLLIDLKQYGFLYTLENYYNYSQSVHFLHYFVLAFIRYFFNDSMFFWMVYQLLIYCIGAFYFSRYMYLEYDFIKIEYVKYTALLILVYPVFLYLSFSLMRDISIFCLLSMALFFYKKNNFFRLFLILILLSFYRINMMLCILFYIFVDQIKIDGLSKLFIYFLISCVLLYGVDLVSFGFVSKSLGRVDDFNVLNVMTEALSFMFSPLPFTIDINLPEYLRLWFKISFIICLVLMIFNLILLIYKKFTIISPSLPIVMMSLLYIIIYSTEVGVGFRQASILLPFIYIPVLFFIIEILRKNHN</sequence>
<keyword evidence="3" id="KW-1185">Reference proteome</keyword>
<keyword evidence="1" id="KW-1133">Transmembrane helix</keyword>
<evidence type="ECO:0000313" key="3">
    <source>
        <dbReference type="Proteomes" id="UP000064939"/>
    </source>
</evidence>
<dbReference type="AlphaFoldDB" id="A0A0N7GXH3"/>
<evidence type="ECO:0000313" key="2">
    <source>
        <dbReference type="EMBL" id="ALH94715.1"/>
    </source>
</evidence>
<accession>A0A0N7GXH3</accession>
<proteinExistence type="predicted"/>
<dbReference type="KEGG" id="aei:AOY20_03735"/>
<keyword evidence="1" id="KW-0812">Transmembrane</keyword>
<dbReference type="RefSeq" id="WP_054580615.1">
    <property type="nucleotide sequence ID" value="NZ_CP012808.1"/>
</dbReference>
<feature type="transmembrane region" description="Helical" evidence="1">
    <location>
        <begin position="7"/>
        <end position="25"/>
    </location>
</feature>
<dbReference type="EMBL" id="CP012808">
    <property type="protein sequence ID" value="ALH94715.1"/>
    <property type="molecule type" value="Genomic_DNA"/>
</dbReference>
<evidence type="ECO:0000256" key="1">
    <source>
        <dbReference type="SAM" id="Phobius"/>
    </source>
</evidence>
<feature type="transmembrane region" description="Helical" evidence="1">
    <location>
        <begin position="168"/>
        <end position="194"/>
    </location>
</feature>
<feature type="transmembrane region" description="Helical" evidence="1">
    <location>
        <begin position="296"/>
        <end position="315"/>
    </location>
</feature>
<feature type="transmembrane region" description="Helical" evidence="1">
    <location>
        <begin position="327"/>
        <end position="344"/>
    </location>
</feature>
<keyword evidence="1" id="KW-0472">Membrane</keyword>
<organism evidence="2 3">
    <name type="scientific">Acinetobacter equi</name>
    <dbReference type="NCBI Taxonomy" id="1324350"/>
    <lineage>
        <taxon>Bacteria</taxon>
        <taxon>Pseudomonadati</taxon>
        <taxon>Pseudomonadota</taxon>
        <taxon>Gammaproteobacteria</taxon>
        <taxon>Moraxellales</taxon>
        <taxon>Moraxellaceae</taxon>
        <taxon>Acinetobacter</taxon>
    </lineage>
</organism>
<feature type="transmembrane region" description="Helical" evidence="1">
    <location>
        <begin position="269"/>
        <end position="289"/>
    </location>
</feature>
<evidence type="ECO:0008006" key="4">
    <source>
        <dbReference type="Google" id="ProtNLM"/>
    </source>
</evidence>
<reference evidence="2 3" key="1">
    <citation type="journal article" date="2015" name="Int. J. Syst. Evol. Microbiol.">
        <title>Acinetobacter equi sp. nov. isolated from horse faeces.</title>
        <authorList>
            <person name="Poppel M.T."/>
            <person name="Skiebe E."/>
            <person name="Laue M."/>
            <person name="Bergmann H."/>
            <person name="Ebersberger I."/>
            <person name="Garn T."/>
            <person name="Fruth A."/>
            <person name="Baumgardt S."/>
            <person name="Busse H.J."/>
            <person name="Wilharm G."/>
        </authorList>
    </citation>
    <scope>NUCLEOTIDE SEQUENCE [LARGE SCALE GENOMIC DNA]</scope>
    <source>
        <strain evidence="2 3">114</strain>
    </source>
</reference>
<name>A0A0N7GXH3_9GAMM</name>